<dbReference type="OrthoDB" id="8432779at2"/>
<dbReference type="InterPro" id="IPR011659">
    <property type="entry name" value="WD40"/>
</dbReference>
<dbReference type="InterPro" id="IPR011042">
    <property type="entry name" value="6-blade_b-propeller_TolB-like"/>
</dbReference>
<dbReference type="Proteomes" id="UP000198984">
    <property type="component" value="Unassembled WGS sequence"/>
</dbReference>
<evidence type="ECO:0000313" key="3">
    <source>
        <dbReference type="EMBL" id="SEL37811.1"/>
    </source>
</evidence>
<evidence type="ECO:0000256" key="1">
    <source>
        <dbReference type="ARBA" id="ARBA00009820"/>
    </source>
</evidence>
<dbReference type="PANTHER" id="PTHR36842:SF1">
    <property type="entry name" value="PROTEIN TOLB"/>
    <property type="match status" value="1"/>
</dbReference>
<feature type="signal peptide" evidence="2">
    <location>
        <begin position="1"/>
        <end position="26"/>
    </location>
</feature>
<dbReference type="PANTHER" id="PTHR36842">
    <property type="entry name" value="PROTEIN TOLB HOMOLOG"/>
    <property type="match status" value="1"/>
</dbReference>
<keyword evidence="4" id="KW-1185">Reference proteome</keyword>
<name>A0A1H7PPP0_9BACT</name>
<dbReference type="SUPFAM" id="SSF82171">
    <property type="entry name" value="DPP6 N-terminal domain-like"/>
    <property type="match status" value="1"/>
</dbReference>
<dbReference type="EMBL" id="FOBB01000002">
    <property type="protein sequence ID" value="SEL37811.1"/>
    <property type="molecule type" value="Genomic_DNA"/>
</dbReference>
<protein>
    <submittedName>
        <fullName evidence="3">WD40-like Beta Propeller Repeat</fullName>
    </submittedName>
</protein>
<dbReference type="AlphaFoldDB" id="A0A1H7PPP0"/>
<evidence type="ECO:0000313" key="4">
    <source>
        <dbReference type="Proteomes" id="UP000198984"/>
    </source>
</evidence>
<dbReference type="RefSeq" id="WP_089908867.1">
    <property type="nucleotide sequence ID" value="NZ_FOBB01000002.1"/>
</dbReference>
<sequence>MTRIYFLLASACCCILSCFNNGPTSAFYPVPEPDTIAQVFLPGIVSIDTLDFNAAFSPDNKTFYFSRSHNRKYLILESKYNGEAWTAPVPSPLFDTSYSNADPFFSQEGDLYFISNRPKDPTDTTDDYDIYRLPKNGQSPERLDKINSDSTEYYVSLSNNGNIYFASYRDGNLDLYMSRKTAGQYEKPVNLGPTINSASDEHDPLIAPDESWLVFTSGRPGGLGEADLYIAFKKNGQWQLPRNMGERINTKTYEYCPNLSPDGKYFFFSSESDVKWISSKILKK</sequence>
<keyword evidence="2" id="KW-0732">Signal</keyword>
<evidence type="ECO:0000256" key="2">
    <source>
        <dbReference type="SAM" id="SignalP"/>
    </source>
</evidence>
<gene>
    <name evidence="3" type="ORF">SAMN04488505_102142</name>
</gene>
<dbReference type="Pfam" id="PF07676">
    <property type="entry name" value="PD40"/>
    <property type="match status" value="4"/>
</dbReference>
<reference evidence="3 4" key="1">
    <citation type="submission" date="2016-10" db="EMBL/GenBank/DDBJ databases">
        <authorList>
            <person name="de Groot N.N."/>
        </authorList>
    </citation>
    <scope>NUCLEOTIDE SEQUENCE [LARGE SCALE GENOMIC DNA]</scope>
    <source>
        <strain evidence="3 4">DSM 21039</strain>
    </source>
</reference>
<organism evidence="3 4">
    <name type="scientific">Chitinophaga rupis</name>
    <dbReference type="NCBI Taxonomy" id="573321"/>
    <lineage>
        <taxon>Bacteria</taxon>
        <taxon>Pseudomonadati</taxon>
        <taxon>Bacteroidota</taxon>
        <taxon>Chitinophagia</taxon>
        <taxon>Chitinophagales</taxon>
        <taxon>Chitinophagaceae</taxon>
        <taxon>Chitinophaga</taxon>
    </lineage>
</organism>
<dbReference type="STRING" id="573321.SAMN04488505_102142"/>
<accession>A0A1H7PPP0</accession>
<feature type="chain" id="PRO_5011479972" evidence="2">
    <location>
        <begin position="27"/>
        <end position="284"/>
    </location>
</feature>
<dbReference type="Gene3D" id="2.120.10.30">
    <property type="entry name" value="TolB, C-terminal domain"/>
    <property type="match status" value="1"/>
</dbReference>
<proteinExistence type="inferred from homology"/>
<comment type="similarity">
    <text evidence="1">Belongs to the TolB family.</text>
</comment>